<dbReference type="Proteomes" id="UP000326939">
    <property type="component" value="Chromosome 5"/>
</dbReference>
<evidence type="ECO:0008006" key="3">
    <source>
        <dbReference type="Google" id="ProtNLM"/>
    </source>
</evidence>
<accession>A0A5N5MRK1</accession>
<name>A0A5N5MRK1_9ROSI</name>
<evidence type="ECO:0000313" key="1">
    <source>
        <dbReference type="EMBL" id="KAB5556816.1"/>
    </source>
</evidence>
<reference evidence="2" key="1">
    <citation type="journal article" date="2019" name="Gigascience">
        <title>De novo genome assembly of the endangered Acer yangbiense, a plant species with extremely small populations endemic to Yunnan Province, China.</title>
        <authorList>
            <person name="Yang J."/>
            <person name="Wariss H.M."/>
            <person name="Tao L."/>
            <person name="Zhang R."/>
            <person name="Yun Q."/>
            <person name="Hollingsworth P."/>
            <person name="Dao Z."/>
            <person name="Luo G."/>
            <person name="Guo H."/>
            <person name="Ma Y."/>
            <person name="Sun W."/>
        </authorList>
    </citation>
    <scope>NUCLEOTIDE SEQUENCE [LARGE SCALE GENOMIC DNA]</scope>
    <source>
        <strain evidence="2">cv. br00</strain>
    </source>
</reference>
<proteinExistence type="predicted"/>
<dbReference type="AlphaFoldDB" id="A0A5N5MRK1"/>
<protein>
    <recommendedName>
        <fullName evidence="3">B box-type domain-containing protein</fullName>
    </recommendedName>
</protein>
<evidence type="ECO:0000313" key="2">
    <source>
        <dbReference type="Proteomes" id="UP000326939"/>
    </source>
</evidence>
<sequence length="76" mass="8274">MCALCDACESALAIVFCAADEATLCLSCDEKSRFELEIATNKNRQLRGGLGAWLKELKLSTSKELSSWTASWTAIV</sequence>
<comment type="caution">
    <text evidence="1">The sequence shown here is derived from an EMBL/GenBank/DDBJ whole genome shotgun (WGS) entry which is preliminary data.</text>
</comment>
<organism evidence="1 2">
    <name type="scientific">Salix brachista</name>
    <dbReference type="NCBI Taxonomy" id="2182728"/>
    <lineage>
        <taxon>Eukaryota</taxon>
        <taxon>Viridiplantae</taxon>
        <taxon>Streptophyta</taxon>
        <taxon>Embryophyta</taxon>
        <taxon>Tracheophyta</taxon>
        <taxon>Spermatophyta</taxon>
        <taxon>Magnoliopsida</taxon>
        <taxon>eudicotyledons</taxon>
        <taxon>Gunneridae</taxon>
        <taxon>Pentapetalae</taxon>
        <taxon>rosids</taxon>
        <taxon>fabids</taxon>
        <taxon>Malpighiales</taxon>
        <taxon>Salicaceae</taxon>
        <taxon>Saliceae</taxon>
        <taxon>Salix</taxon>
    </lineage>
</organism>
<dbReference type="EMBL" id="VDCV01000005">
    <property type="protein sequence ID" value="KAB5556816.1"/>
    <property type="molecule type" value="Genomic_DNA"/>
</dbReference>
<gene>
    <name evidence="1" type="ORF">DKX38_007725</name>
</gene>
<keyword evidence="2" id="KW-1185">Reference proteome</keyword>